<evidence type="ECO:0000313" key="21">
    <source>
        <dbReference type="Proteomes" id="UP000599688"/>
    </source>
</evidence>
<accession>A0A917EA70</accession>
<dbReference type="SMART" id="SM00387">
    <property type="entry name" value="HATPase_c"/>
    <property type="match status" value="1"/>
</dbReference>
<evidence type="ECO:0000256" key="12">
    <source>
        <dbReference type="ARBA" id="ARBA00023136"/>
    </source>
</evidence>
<keyword evidence="6 14" id="KW-0597">Phosphoprotein</keyword>
<dbReference type="InterPro" id="IPR011006">
    <property type="entry name" value="CheY-like_superfamily"/>
</dbReference>
<dbReference type="SUPFAM" id="SSF47384">
    <property type="entry name" value="Homodimeric domain of signal transducing histidine kinase"/>
    <property type="match status" value="1"/>
</dbReference>
<dbReference type="EMBL" id="BMGL01000007">
    <property type="protein sequence ID" value="GGE14204.1"/>
    <property type="molecule type" value="Genomic_DNA"/>
</dbReference>
<comment type="subcellular location">
    <subcellularLocation>
        <location evidence="2">Cell inner membrane</location>
        <topology evidence="2">Multi-pass membrane protein</topology>
    </subcellularLocation>
</comment>
<dbReference type="InterPro" id="IPR013767">
    <property type="entry name" value="PAS_fold"/>
</dbReference>
<feature type="domain" description="HPt" evidence="19">
    <location>
        <begin position="866"/>
        <end position="956"/>
    </location>
</feature>
<proteinExistence type="predicted"/>
<dbReference type="PRINTS" id="PR00344">
    <property type="entry name" value="BCTRLSENSOR"/>
</dbReference>
<name>A0A917EA70_9FLAO</name>
<feature type="domain" description="PAS" evidence="18">
    <location>
        <begin position="336"/>
        <end position="407"/>
    </location>
</feature>
<dbReference type="InterPro" id="IPR036097">
    <property type="entry name" value="HisK_dim/P_sf"/>
</dbReference>
<evidence type="ECO:0000256" key="15">
    <source>
        <dbReference type="SAM" id="Coils"/>
    </source>
</evidence>
<dbReference type="Proteomes" id="UP000599688">
    <property type="component" value="Unassembled WGS sequence"/>
</dbReference>
<dbReference type="Pfam" id="PF02518">
    <property type="entry name" value="HATPase_c"/>
    <property type="match status" value="1"/>
</dbReference>
<reference evidence="20 21" key="1">
    <citation type="journal article" date="2014" name="Int. J. Syst. Evol. Microbiol.">
        <title>Complete genome sequence of Corynebacterium casei LMG S-19264T (=DSM 44701T), isolated from a smear-ripened cheese.</title>
        <authorList>
            <consortium name="US DOE Joint Genome Institute (JGI-PGF)"/>
            <person name="Walter F."/>
            <person name="Albersmeier A."/>
            <person name="Kalinowski J."/>
            <person name="Ruckert C."/>
        </authorList>
    </citation>
    <scope>NUCLEOTIDE SEQUENCE [LARGE SCALE GENOMIC DNA]</scope>
    <source>
        <strain evidence="20 21">CGMCC 1.12925</strain>
    </source>
</reference>
<evidence type="ECO:0000313" key="20">
    <source>
        <dbReference type="EMBL" id="GGE14204.1"/>
    </source>
</evidence>
<dbReference type="InterPro" id="IPR029016">
    <property type="entry name" value="GAF-like_dom_sf"/>
</dbReference>
<organism evidence="20 21">
    <name type="scientific">Psychroflexus salis</name>
    <dbReference type="NCBI Taxonomy" id="1526574"/>
    <lineage>
        <taxon>Bacteria</taxon>
        <taxon>Pseudomonadati</taxon>
        <taxon>Bacteroidota</taxon>
        <taxon>Flavobacteriia</taxon>
        <taxon>Flavobacteriales</taxon>
        <taxon>Flavobacteriaceae</taxon>
        <taxon>Psychroflexus</taxon>
    </lineage>
</organism>
<dbReference type="SUPFAM" id="SSF55781">
    <property type="entry name" value="GAF domain-like"/>
    <property type="match status" value="1"/>
</dbReference>
<sequence length="956" mass="109419">MVNQVYEREILLELTFAIKSDNDKQQLLTDTLAFYVKKLNCSAGLVLKIDDDALTFKGVFPISLCDTGKLKTIQKKIEEELSNKQNTQSLFYHFEYNNLHHYVFKLSRYGYFIAVRAKKMNALFCSNLVPVFQFYGNAIQNAINIEQKFEIQKQIDQEVKIQNLLIKMASTYVNIDLKDISNNIQKSLAEIGSFVKVDRSYIFDYDKTLTTCSNTYEWCAEGIEPEIQNLQNIPTDEIPDWINMHKKGLAFYVENVSELPDGGEYCLRNILASQGIKSLIALPLVYKSKLMGFVGFDSVKKIRCYTEKEQNLLSLFAQLLVNIQLRKNAQERLIYQEKKYQNLLENVEVGIIETNNKLEIEFINEMHTKLFGYELSEVKGKNAVHLFIPENEQKEFLKTLKKLEPNQAINTEINSVTKSNTNKNILISLGVKKDIDNNKTGIIGAFLDNTKQKKLENELLNAKKAAEDAAKEKEKFLANISHEMRTPLNVINGNISEVIHYEENPLEQKKLLNQSINASSYLLNLVNNILDLAKIKAGKINLVNNDFNLKEFCNSTYSILNFLAKKNNNEFIFKYDDRLNITIHADQTKLTQVLVNFLNNALKFTRNGKVAFSVNLVEEFEKHVHASFCILDNGIGIENEFLKKIFLEFSVENSSPEGTGLGMPISKKIIDLMGGEVDIESTKNKGTKVEFKLMLKKASLSKQTKKANQNYALIHHKNILVIEDNTMNAMIVKRQLERKKAHVFLVKNGFEAIKKLESPTLSFDLILMDIQMPGMNGITTTKLIRKKLQLKLPIIAVTANVFKSDLNYYLNEGMDAVITKPFTEDRLIDKCIDVLSSKKGIAEKEILPSLNTDFNLTYVHKIADGDTDFFNELLCTFKEILDESIKNIEEAQKTSNLGLLKTTLHKIKPSVADLNLNEIYNKIKNIEEEKNEQHLMNLIPLMHNTFLVLKEKMKDL</sequence>
<dbReference type="InterPro" id="IPR008207">
    <property type="entry name" value="Sig_transdc_His_kin_Hpt_dom"/>
</dbReference>
<evidence type="ECO:0000256" key="13">
    <source>
        <dbReference type="PROSITE-ProRule" id="PRU00110"/>
    </source>
</evidence>
<evidence type="ECO:0000259" key="16">
    <source>
        <dbReference type="PROSITE" id="PS50109"/>
    </source>
</evidence>
<dbReference type="InterPro" id="IPR005467">
    <property type="entry name" value="His_kinase_dom"/>
</dbReference>
<feature type="coiled-coil region" evidence="15">
    <location>
        <begin position="452"/>
        <end position="479"/>
    </location>
</feature>
<dbReference type="RefSeq" id="WP_188406158.1">
    <property type="nucleotide sequence ID" value="NZ_BMGL01000007.1"/>
</dbReference>
<dbReference type="Gene3D" id="1.20.120.160">
    <property type="entry name" value="HPT domain"/>
    <property type="match status" value="1"/>
</dbReference>
<keyword evidence="11" id="KW-1133">Transmembrane helix</keyword>
<dbReference type="Pfam" id="PF00072">
    <property type="entry name" value="Response_reg"/>
    <property type="match status" value="1"/>
</dbReference>
<keyword evidence="10" id="KW-0547">Nucleotide-binding</keyword>
<dbReference type="Pfam" id="PF01590">
    <property type="entry name" value="GAF"/>
    <property type="match status" value="1"/>
</dbReference>
<comment type="caution">
    <text evidence="20">The sequence shown here is derived from an EMBL/GenBank/DDBJ whole genome shotgun (WGS) entry which is preliminary data.</text>
</comment>
<keyword evidence="21" id="KW-1185">Reference proteome</keyword>
<dbReference type="InterPro" id="IPR001789">
    <property type="entry name" value="Sig_transdc_resp-reg_receiver"/>
</dbReference>
<feature type="domain" description="Response regulatory" evidence="17">
    <location>
        <begin position="718"/>
        <end position="835"/>
    </location>
</feature>
<dbReference type="SMART" id="SM00091">
    <property type="entry name" value="PAS"/>
    <property type="match status" value="1"/>
</dbReference>
<dbReference type="Gene3D" id="1.10.287.130">
    <property type="match status" value="1"/>
</dbReference>
<keyword evidence="7" id="KW-0808">Transferase</keyword>
<dbReference type="Pfam" id="PF00512">
    <property type="entry name" value="HisKA"/>
    <property type="match status" value="1"/>
</dbReference>
<dbReference type="CDD" id="cd00082">
    <property type="entry name" value="HisKA"/>
    <property type="match status" value="1"/>
</dbReference>
<dbReference type="GO" id="GO:0006355">
    <property type="term" value="P:regulation of DNA-templated transcription"/>
    <property type="evidence" value="ECO:0007669"/>
    <property type="project" value="InterPro"/>
</dbReference>
<dbReference type="InterPro" id="IPR003661">
    <property type="entry name" value="HisK_dim/P_dom"/>
</dbReference>
<evidence type="ECO:0000256" key="5">
    <source>
        <dbReference type="ARBA" id="ARBA00022519"/>
    </source>
</evidence>
<evidence type="ECO:0000256" key="11">
    <source>
        <dbReference type="ARBA" id="ARBA00022989"/>
    </source>
</evidence>
<dbReference type="InterPro" id="IPR036641">
    <property type="entry name" value="HPT_dom_sf"/>
</dbReference>
<dbReference type="CDD" id="cd17546">
    <property type="entry name" value="REC_hyHK_CKI1_RcsC-like"/>
    <property type="match status" value="1"/>
</dbReference>
<keyword evidence="10" id="KW-0067">ATP-binding</keyword>
<protein>
    <recommendedName>
        <fullName evidence="3">histidine kinase</fullName>
        <ecNumber evidence="3">2.7.13.3</ecNumber>
    </recommendedName>
</protein>
<dbReference type="InterPro" id="IPR000014">
    <property type="entry name" value="PAS"/>
</dbReference>
<keyword evidence="8" id="KW-0812">Transmembrane</keyword>
<dbReference type="PROSITE" id="PS50112">
    <property type="entry name" value="PAS"/>
    <property type="match status" value="1"/>
</dbReference>
<gene>
    <name evidence="20" type="ORF">GCM10010831_14470</name>
</gene>
<dbReference type="SUPFAM" id="SSF47226">
    <property type="entry name" value="Histidine-containing phosphotransfer domain, HPT domain"/>
    <property type="match status" value="1"/>
</dbReference>
<dbReference type="InterPro" id="IPR003018">
    <property type="entry name" value="GAF"/>
</dbReference>
<keyword evidence="4" id="KW-1003">Cell membrane</keyword>
<keyword evidence="15" id="KW-0175">Coiled coil</keyword>
<evidence type="ECO:0000256" key="9">
    <source>
        <dbReference type="ARBA" id="ARBA00022777"/>
    </source>
</evidence>
<evidence type="ECO:0000256" key="2">
    <source>
        <dbReference type="ARBA" id="ARBA00004429"/>
    </source>
</evidence>
<dbReference type="CDD" id="cd00130">
    <property type="entry name" value="PAS"/>
    <property type="match status" value="1"/>
</dbReference>
<evidence type="ECO:0000256" key="8">
    <source>
        <dbReference type="ARBA" id="ARBA00022692"/>
    </source>
</evidence>
<dbReference type="SMART" id="SM00065">
    <property type="entry name" value="GAF"/>
    <property type="match status" value="1"/>
</dbReference>
<dbReference type="PROSITE" id="PS50110">
    <property type="entry name" value="RESPONSE_REGULATORY"/>
    <property type="match status" value="1"/>
</dbReference>
<evidence type="ECO:0000259" key="17">
    <source>
        <dbReference type="PROSITE" id="PS50110"/>
    </source>
</evidence>
<dbReference type="SUPFAM" id="SSF52172">
    <property type="entry name" value="CheY-like"/>
    <property type="match status" value="1"/>
</dbReference>
<dbReference type="InterPro" id="IPR035965">
    <property type="entry name" value="PAS-like_dom_sf"/>
</dbReference>
<dbReference type="InterPro" id="IPR004358">
    <property type="entry name" value="Sig_transdc_His_kin-like_C"/>
</dbReference>
<evidence type="ECO:0000256" key="6">
    <source>
        <dbReference type="ARBA" id="ARBA00022553"/>
    </source>
</evidence>
<dbReference type="PROSITE" id="PS50894">
    <property type="entry name" value="HPT"/>
    <property type="match status" value="1"/>
</dbReference>
<evidence type="ECO:0000256" key="7">
    <source>
        <dbReference type="ARBA" id="ARBA00022679"/>
    </source>
</evidence>
<dbReference type="SMART" id="SM00388">
    <property type="entry name" value="HisKA"/>
    <property type="match status" value="1"/>
</dbReference>
<evidence type="ECO:0000256" key="1">
    <source>
        <dbReference type="ARBA" id="ARBA00000085"/>
    </source>
</evidence>
<dbReference type="InterPro" id="IPR003594">
    <property type="entry name" value="HATPase_dom"/>
</dbReference>
<dbReference type="EC" id="2.7.13.3" evidence="3"/>
<dbReference type="SUPFAM" id="SSF55785">
    <property type="entry name" value="PYP-like sensor domain (PAS domain)"/>
    <property type="match status" value="1"/>
</dbReference>
<feature type="modified residue" description="4-aspartylphosphate" evidence="14">
    <location>
        <position position="769"/>
    </location>
</feature>
<keyword evidence="12" id="KW-0472">Membrane</keyword>
<evidence type="ECO:0000256" key="14">
    <source>
        <dbReference type="PROSITE-ProRule" id="PRU00169"/>
    </source>
</evidence>
<dbReference type="InterPro" id="IPR036890">
    <property type="entry name" value="HATPase_C_sf"/>
</dbReference>
<dbReference type="Gene3D" id="3.40.50.2300">
    <property type="match status" value="1"/>
</dbReference>
<dbReference type="Gene3D" id="3.30.450.40">
    <property type="match status" value="1"/>
</dbReference>
<keyword evidence="9" id="KW-0418">Kinase</keyword>
<dbReference type="SUPFAM" id="SSF55874">
    <property type="entry name" value="ATPase domain of HSP90 chaperone/DNA topoisomerase II/histidine kinase"/>
    <property type="match status" value="1"/>
</dbReference>
<dbReference type="SMART" id="SM00448">
    <property type="entry name" value="REC"/>
    <property type="match status" value="1"/>
</dbReference>
<keyword evidence="5" id="KW-0997">Cell inner membrane</keyword>
<dbReference type="Pfam" id="PF00989">
    <property type="entry name" value="PAS"/>
    <property type="match status" value="1"/>
</dbReference>
<dbReference type="GO" id="GO:0005886">
    <property type="term" value="C:plasma membrane"/>
    <property type="evidence" value="ECO:0007669"/>
    <property type="project" value="UniProtKB-SubCell"/>
</dbReference>
<feature type="modified residue" description="Phosphohistidine" evidence="13">
    <location>
        <position position="905"/>
    </location>
</feature>
<evidence type="ECO:0000256" key="4">
    <source>
        <dbReference type="ARBA" id="ARBA00022475"/>
    </source>
</evidence>
<dbReference type="Gene3D" id="3.30.450.20">
    <property type="entry name" value="PAS domain"/>
    <property type="match status" value="1"/>
</dbReference>
<feature type="domain" description="Histidine kinase" evidence="16">
    <location>
        <begin position="479"/>
        <end position="697"/>
    </location>
</feature>
<evidence type="ECO:0000259" key="18">
    <source>
        <dbReference type="PROSITE" id="PS50112"/>
    </source>
</evidence>
<dbReference type="PANTHER" id="PTHR43047">
    <property type="entry name" value="TWO-COMPONENT HISTIDINE PROTEIN KINASE"/>
    <property type="match status" value="1"/>
</dbReference>
<evidence type="ECO:0000256" key="10">
    <source>
        <dbReference type="ARBA" id="ARBA00022840"/>
    </source>
</evidence>
<dbReference type="NCBIfam" id="TIGR00229">
    <property type="entry name" value="sensory_box"/>
    <property type="match status" value="1"/>
</dbReference>
<evidence type="ECO:0000256" key="3">
    <source>
        <dbReference type="ARBA" id="ARBA00012438"/>
    </source>
</evidence>
<dbReference type="PROSITE" id="PS50109">
    <property type="entry name" value="HIS_KIN"/>
    <property type="match status" value="1"/>
</dbReference>
<comment type="catalytic activity">
    <reaction evidence="1">
        <text>ATP + protein L-histidine = ADP + protein N-phospho-L-histidine.</text>
        <dbReference type="EC" id="2.7.13.3"/>
    </reaction>
</comment>
<dbReference type="GO" id="GO:0000155">
    <property type="term" value="F:phosphorelay sensor kinase activity"/>
    <property type="evidence" value="ECO:0007669"/>
    <property type="project" value="InterPro"/>
</dbReference>
<dbReference type="AlphaFoldDB" id="A0A917EA70"/>
<evidence type="ECO:0000259" key="19">
    <source>
        <dbReference type="PROSITE" id="PS50894"/>
    </source>
</evidence>
<dbReference type="Gene3D" id="3.30.565.10">
    <property type="entry name" value="Histidine kinase-like ATPase, C-terminal domain"/>
    <property type="match status" value="1"/>
</dbReference>